<evidence type="ECO:0000256" key="2">
    <source>
        <dbReference type="ARBA" id="ARBA00022771"/>
    </source>
</evidence>
<dbReference type="OMA" id="YSKFTEP"/>
<keyword evidence="2" id="KW-0863">Zinc-finger</keyword>
<dbReference type="InterPro" id="IPR013320">
    <property type="entry name" value="ConA-like_dom_sf"/>
</dbReference>
<reference evidence="5" key="1">
    <citation type="submission" date="2021-04" db="EMBL/GenBank/DDBJ databases">
        <authorList>
            <consortium name="Wellcome Sanger Institute Data Sharing"/>
        </authorList>
    </citation>
    <scope>NUCLEOTIDE SEQUENCE [LARGE SCALE GENOMIC DNA]</scope>
</reference>
<dbReference type="CDD" id="cd16040">
    <property type="entry name" value="SPRY_PRY_SNTX"/>
    <property type="match status" value="1"/>
</dbReference>
<protein>
    <recommendedName>
        <fullName evidence="4">B30.2/SPRY domain-containing protein</fullName>
    </recommendedName>
</protein>
<reference evidence="5" key="3">
    <citation type="submission" date="2025-09" db="UniProtKB">
        <authorList>
            <consortium name="Ensembl"/>
        </authorList>
    </citation>
    <scope>IDENTIFICATION</scope>
</reference>
<dbReference type="GO" id="GO:0008270">
    <property type="term" value="F:zinc ion binding"/>
    <property type="evidence" value="ECO:0007669"/>
    <property type="project" value="UniProtKB-KW"/>
</dbReference>
<dbReference type="InterPro" id="IPR001870">
    <property type="entry name" value="B30.2/SPRY"/>
</dbReference>
<evidence type="ECO:0000256" key="1">
    <source>
        <dbReference type="ARBA" id="ARBA00022723"/>
    </source>
</evidence>
<dbReference type="PANTHER" id="PTHR25465">
    <property type="entry name" value="B-BOX DOMAIN CONTAINING"/>
    <property type="match status" value="1"/>
</dbReference>
<dbReference type="InterPro" id="IPR006574">
    <property type="entry name" value="PRY"/>
</dbReference>
<dbReference type="Pfam" id="PF00622">
    <property type="entry name" value="SPRY"/>
    <property type="match status" value="1"/>
</dbReference>
<proteinExistence type="predicted"/>
<feature type="domain" description="B30.2/SPRY" evidence="4">
    <location>
        <begin position="41"/>
        <end position="237"/>
    </location>
</feature>
<dbReference type="InterPro" id="IPR051051">
    <property type="entry name" value="E3_ubiq-ligase_TRIM/RNF"/>
</dbReference>
<dbReference type="SMART" id="SM00589">
    <property type="entry name" value="PRY"/>
    <property type="match status" value="1"/>
</dbReference>
<evidence type="ECO:0000256" key="3">
    <source>
        <dbReference type="ARBA" id="ARBA00022833"/>
    </source>
</evidence>
<accession>A0A671XB92</accession>
<evidence type="ECO:0000313" key="5">
    <source>
        <dbReference type="Ensembl" id="ENSSAUP00010047566.1"/>
    </source>
</evidence>
<keyword evidence="1" id="KW-0479">Metal-binding</keyword>
<sequence>TGHCCPDHKATRVRGTQSLSFFSVQKVSHVNMLVHLSRMKNLCIDNCSCIVSFSPSDSCELTIDKNTVNKMVKLSENDRKATEVKKDQSYPFHPDRFDHFEQLLCDTGLTGRCYWEVEWKGWVDISVSYKRISRNGKNDACVFGRNDHSWRMTCSSGGYYVCHNDRKTTIPTSSSDSARVAVYVDYSAGTLSFYKVSPDKLIHLHTFYSKFTEPLYPGFGFFYWSGRIGSSVSLKEGAMIRDASVRVKK</sequence>
<dbReference type="GeneTree" id="ENSGT01150000286922"/>
<dbReference type="InterPro" id="IPR003879">
    <property type="entry name" value="Butyrophylin_SPRY"/>
</dbReference>
<reference evidence="5" key="2">
    <citation type="submission" date="2025-08" db="UniProtKB">
        <authorList>
            <consortium name="Ensembl"/>
        </authorList>
    </citation>
    <scope>IDENTIFICATION</scope>
</reference>
<dbReference type="Proteomes" id="UP000472265">
    <property type="component" value="Chromosome 12"/>
</dbReference>
<dbReference type="GO" id="GO:0005737">
    <property type="term" value="C:cytoplasm"/>
    <property type="evidence" value="ECO:0007669"/>
    <property type="project" value="UniProtKB-ARBA"/>
</dbReference>
<dbReference type="InParanoid" id="A0A671XB92"/>
<keyword evidence="6" id="KW-1185">Reference proteome</keyword>
<keyword evidence="3" id="KW-0862">Zinc</keyword>
<dbReference type="AlphaFoldDB" id="A0A671XB92"/>
<dbReference type="Gene3D" id="2.60.120.920">
    <property type="match status" value="1"/>
</dbReference>
<dbReference type="SMART" id="SM00449">
    <property type="entry name" value="SPRY"/>
    <property type="match status" value="1"/>
</dbReference>
<dbReference type="SUPFAM" id="SSF49899">
    <property type="entry name" value="Concanavalin A-like lectins/glucanases"/>
    <property type="match status" value="1"/>
</dbReference>
<dbReference type="PRINTS" id="PR01407">
    <property type="entry name" value="BUTYPHLNCDUF"/>
</dbReference>
<name>A0A671XB92_SPAAU</name>
<organism evidence="5 6">
    <name type="scientific">Sparus aurata</name>
    <name type="common">Gilthead sea bream</name>
    <dbReference type="NCBI Taxonomy" id="8175"/>
    <lineage>
        <taxon>Eukaryota</taxon>
        <taxon>Metazoa</taxon>
        <taxon>Chordata</taxon>
        <taxon>Craniata</taxon>
        <taxon>Vertebrata</taxon>
        <taxon>Euteleostomi</taxon>
        <taxon>Actinopterygii</taxon>
        <taxon>Neopterygii</taxon>
        <taxon>Teleostei</taxon>
        <taxon>Neoteleostei</taxon>
        <taxon>Acanthomorphata</taxon>
        <taxon>Eupercaria</taxon>
        <taxon>Spariformes</taxon>
        <taxon>Sparidae</taxon>
        <taxon>Sparus</taxon>
    </lineage>
</organism>
<dbReference type="PROSITE" id="PS50188">
    <property type="entry name" value="B302_SPRY"/>
    <property type="match status" value="1"/>
</dbReference>
<dbReference type="InterPro" id="IPR043136">
    <property type="entry name" value="B30.2/SPRY_sf"/>
</dbReference>
<evidence type="ECO:0000313" key="6">
    <source>
        <dbReference type="Proteomes" id="UP000472265"/>
    </source>
</evidence>
<dbReference type="InterPro" id="IPR003877">
    <property type="entry name" value="SPRY_dom"/>
</dbReference>
<dbReference type="Ensembl" id="ENSSAUT00010049992.1">
    <property type="protein sequence ID" value="ENSSAUP00010047566.1"/>
    <property type="gene ID" value="ENSSAUG00010019810.1"/>
</dbReference>
<dbReference type="Pfam" id="PF13765">
    <property type="entry name" value="PRY"/>
    <property type="match status" value="1"/>
</dbReference>
<evidence type="ECO:0000259" key="4">
    <source>
        <dbReference type="PROSITE" id="PS50188"/>
    </source>
</evidence>
<dbReference type="PANTHER" id="PTHR25465:SF5">
    <property type="entry name" value="E3 UBIQUITIN_ISG15 LIGASE TRIM25-RELATED"/>
    <property type="match status" value="1"/>
</dbReference>